<proteinExistence type="inferred from homology"/>
<evidence type="ECO:0000259" key="5">
    <source>
        <dbReference type="Pfam" id="PF00551"/>
    </source>
</evidence>
<dbReference type="UniPathway" id="UPA00074">
    <property type="reaction ID" value="UER00126"/>
</dbReference>
<evidence type="ECO:0000256" key="4">
    <source>
        <dbReference type="HAMAP-Rule" id="MF_01930"/>
    </source>
</evidence>
<comment type="caution">
    <text evidence="6">The sequence shown here is derived from an EMBL/GenBank/DDBJ whole genome shotgun (WGS) entry which is preliminary data.</text>
</comment>
<reference evidence="6 7" key="1">
    <citation type="submission" date="2019-03" db="EMBL/GenBank/DDBJ databases">
        <title>Genomic Encyclopedia of Type Strains, Phase IV (KMG-IV): sequencing the most valuable type-strain genomes for metagenomic binning, comparative biology and taxonomic classification.</title>
        <authorList>
            <person name="Goeker M."/>
        </authorList>
    </citation>
    <scope>NUCLEOTIDE SEQUENCE [LARGE SCALE GENOMIC DNA]</scope>
    <source>
        <strain evidence="6 7">DSM 100048</strain>
    </source>
</reference>
<evidence type="ECO:0000256" key="3">
    <source>
        <dbReference type="ARBA" id="ARBA00022755"/>
    </source>
</evidence>
<feature type="binding site" evidence="4">
    <location>
        <position position="93"/>
    </location>
    <ligand>
        <name>(6R)-10-formyltetrahydrofolate</name>
        <dbReference type="ChEBI" id="CHEBI:195366"/>
    </ligand>
</feature>
<dbReference type="EMBL" id="SMBX01000002">
    <property type="protein sequence ID" value="TCV01656.1"/>
    <property type="molecule type" value="Genomic_DNA"/>
</dbReference>
<dbReference type="HAMAP" id="MF_01930">
    <property type="entry name" value="PurN"/>
    <property type="match status" value="1"/>
</dbReference>
<dbReference type="EC" id="2.1.2.2" evidence="4"/>
<comment type="catalytic activity">
    <reaction evidence="4">
        <text>N(1)-(5-phospho-beta-D-ribosyl)glycinamide + (6R)-10-formyltetrahydrofolate = N(2)-formyl-N(1)-(5-phospho-beta-D-ribosyl)glycinamide + (6S)-5,6,7,8-tetrahydrofolate + H(+)</text>
        <dbReference type="Rhea" id="RHEA:15053"/>
        <dbReference type="ChEBI" id="CHEBI:15378"/>
        <dbReference type="ChEBI" id="CHEBI:57453"/>
        <dbReference type="ChEBI" id="CHEBI:143788"/>
        <dbReference type="ChEBI" id="CHEBI:147286"/>
        <dbReference type="ChEBI" id="CHEBI:195366"/>
        <dbReference type="EC" id="2.1.2.2"/>
    </reaction>
</comment>
<dbReference type="InterPro" id="IPR036477">
    <property type="entry name" value="Formyl_transf_N_sf"/>
</dbReference>
<comment type="function">
    <text evidence="4">Catalyzes the transfer of a formyl group from 10-formyltetrahydrofolate to 5-phospho-ribosyl-glycinamide (GAR), producing 5-phospho-ribosyl-N-formylglycinamide (FGAR) and tetrahydrofolate.</text>
</comment>
<comment type="similarity">
    <text evidence="4">Belongs to the GART family.</text>
</comment>
<dbReference type="Gene3D" id="3.40.50.170">
    <property type="entry name" value="Formyl transferase, N-terminal domain"/>
    <property type="match status" value="1"/>
</dbReference>
<protein>
    <recommendedName>
        <fullName evidence="4">Phosphoribosylglycinamide formyltransferase</fullName>
        <ecNumber evidence="4">2.1.2.2</ecNumber>
    </recommendedName>
    <alternativeName>
        <fullName evidence="4">5'-phosphoribosylglycinamide transformylase</fullName>
    </alternativeName>
    <alternativeName>
        <fullName evidence="4">GAR transformylase</fullName>
        <shortName evidence="4">GART</shortName>
    </alternativeName>
</protein>
<keyword evidence="7" id="KW-1185">Reference proteome</keyword>
<dbReference type="InterPro" id="IPR004607">
    <property type="entry name" value="GART"/>
</dbReference>
<dbReference type="GO" id="GO:0004644">
    <property type="term" value="F:phosphoribosylglycinamide formyltransferase activity"/>
    <property type="evidence" value="ECO:0007669"/>
    <property type="project" value="UniProtKB-UniRule"/>
</dbReference>
<keyword evidence="3 4" id="KW-0658">Purine biosynthesis</keyword>
<comment type="pathway">
    <text evidence="1 4">Purine metabolism; IMP biosynthesis via de novo pathway; N(2)-formyl-N(1)-(5-phospho-D-ribosyl)glycinamide from N(1)-(5-phospho-D-ribosyl)glycinamide (10-formyl THF route): step 1/1.</text>
</comment>
<feature type="binding site" evidence="4">
    <location>
        <position position="51"/>
    </location>
    <ligand>
        <name>(6R)-10-formyltetrahydrofolate</name>
        <dbReference type="ChEBI" id="CHEBI:195366"/>
    </ligand>
</feature>
<dbReference type="PANTHER" id="PTHR43369:SF2">
    <property type="entry name" value="PHOSPHORIBOSYLGLYCINAMIDE FORMYLTRANSFERASE"/>
    <property type="match status" value="1"/>
</dbReference>
<organism evidence="6 7">
    <name type="scientific">Paracandidimonas soli</name>
    <dbReference type="NCBI Taxonomy" id="1917182"/>
    <lineage>
        <taxon>Bacteria</taxon>
        <taxon>Pseudomonadati</taxon>
        <taxon>Pseudomonadota</taxon>
        <taxon>Betaproteobacteria</taxon>
        <taxon>Burkholderiales</taxon>
        <taxon>Alcaligenaceae</taxon>
        <taxon>Paracandidimonas</taxon>
    </lineage>
</organism>
<keyword evidence="2 4" id="KW-0808">Transferase</keyword>
<accession>A0A4R3V914</accession>
<feature type="active site" description="Proton donor" evidence="4">
    <location>
        <position position="95"/>
    </location>
</feature>
<comment type="caution">
    <text evidence="4">Lacks conserved residue(s) required for the propagation of feature annotation.</text>
</comment>
<dbReference type="GO" id="GO:0006189">
    <property type="term" value="P:'de novo' IMP biosynthetic process"/>
    <property type="evidence" value="ECO:0007669"/>
    <property type="project" value="UniProtKB-UniRule"/>
</dbReference>
<evidence type="ECO:0000313" key="6">
    <source>
        <dbReference type="EMBL" id="TCV01656.1"/>
    </source>
</evidence>
<evidence type="ECO:0000256" key="2">
    <source>
        <dbReference type="ARBA" id="ARBA00022679"/>
    </source>
</evidence>
<feature type="site" description="Raises pKa of active site His" evidence="4">
    <location>
        <position position="131"/>
    </location>
</feature>
<evidence type="ECO:0000313" key="7">
    <source>
        <dbReference type="Proteomes" id="UP000294692"/>
    </source>
</evidence>
<dbReference type="SUPFAM" id="SSF53328">
    <property type="entry name" value="Formyltransferase"/>
    <property type="match status" value="1"/>
</dbReference>
<gene>
    <name evidence="4" type="primary">purN</name>
    <name evidence="6" type="ORF">EV686_102369</name>
</gene>
<evidence type="ECO:0000256" key="1">
    <source>
        <dbReference type="ARBA" id="ARBA00005054"/>
    </source>
</evidence>
<feature type="domain" description="Formyl transferase N-terminal" evidence="5">
    <location>
        <begin position="2"/>
        <end position="167"/>
    </location>
</feature>
<name>A0A4R3V914_9BURK</name>
<dbReference type="PANTHER" id="PTHR43369">
    <property type="entry name" value="PHOSPHORIBOSYLGLYCINAMIDE FORMYLTRANSFERASE"/>
    <property type="match status" value="1"/>
</dbReference>
<dbReference type="Pfam" id="PF00551">
    <property type="entry name" value="Formyl_trans_N"/>
    <property type="match status" value="1"/>
</dbReference>
<dbReference type="AlphaFoldDB" id="A0A4R3V914"/>
<dbReference type="CDD" id="cd08645">
    <property type="entry name" value="FMT_core_GART"/>
    <property type="match status" value="1"/>
</dbReference>
<sequence length="209" mass="22826">MQALVKVLADPALKARVCAVISNRPDASGLEWARRQGLETVALDHRAYASRELFDAALGDAVASFRPDYILLAGFMRVLTDAFVQRFERRIVNIHPSLLPAFPGMHTHRQALAAGVAWHGCTVHFVTPVLDHGPIIAQAAVPVEAHDSEETLAQRVLQVEHPLYARAARWLAQGSVSLDGQGRVSITGNPMRSFWLAADEGRIAPGEQE</sequence>
<dbReference type="Proteomes" id="UP000294692">
    <property type="component" value="Unassembled WGS sequence"/>
</dbReference>
<dbReference type="InterPro" id="IPR002376">
    <property type="entry name" value="Formyl_transf_N"/>
</dbReference>
<dbReference type="GO" id="GO:0005829">
    <property type="term" value="C:cytosol"/>
    <property type="evidence" value="ECO:0007669"/>
    <property type="project" value="TreeGrafter"/>
</dbReference>
<dbReference type="NCBIfam" id="TIGR00639">
    <property type="entry name" value="PurN"/>
    <property type="match status" value="1"/>
</dbReference>